<dbReference type="CDD" id="cd10361">
    <property type="entry name" value="SH2_Fps_family"/>
    <property type="match status" value="1"/>
</dbReference>
<feature type="compositionally biased region" description="Basic and acidic residues" evidence="10">
    <location>
        <begin position="391"/>
        <end position="401"/>
    </location>
</feature>
<dbReference type="PROSITE" id="PS00109">
    <property type="entry name" value="PROTEIN_KINASE_TYR"/>
    <property type="match status" value="1"/>
</dbReference>
<evidence type="ECO:0000256" key="7">
    <source>
        <dbReference type="PROSITE-ProRule" id="PRU00191"/>
    </source>
</evidence>
<dbReference type="AlphaFoldDB" id="A0AAN8FJ77"/>
<evidence type="ECO:0000256" key="10">
    <source>
        <dbReference type="SAM" id="MobiDB-lite"/>
    </source>
</evidence>
<keyword evidence="4 8" id="KW-0067">ATP-binding</keyword>
<dbReference type="InterPro" id="IPR036860">
    <property type="entry name" value="SH2_dom_sf"/>
</dbReference>
<evidence type="ECO:0000256" key="3">
    <source>
        <dbReference type="ARBA" id="ARBA00022777"/>
    </source>
</evidence>
<evidence type="ECO:0000256" key="6">
    <source>
        <dbReference type="ARBA" id="ARBA00051245"/>
    </source>
</evidence>
<dbReference type="Proteomes" id="UP001331761">
    <property type="component" value="Unassembled WGS sequence"/>
</dbReference>
<dbReference type="PRINTS" id="PR00109">
    <property type="entry name" value="TYRKINASE"/>
</dbReference>
<feature type="compositionally biased region" description="Polar residues" evidence="10">
    <location>
        <begin position="454"/>
        <end position="465"/>
    </location>
</feature>
<dbReference type="FunFam" id="3.30.505.10:FF:000051">
    <property type="entry name" value="Tyrosine-protein kinase"/>
    <property type="match status" value="1"/>
</dbReference>
<reference evidence="13 14" key="1">
    <citation type="submission" date="2019-10" db="EMBL/GenBank/DDBJ databases">
        <title>Assembly and Annotation for the nematode Trichostrongylus colubriformis.</title>
        <authorList>
            <person name="Martin J."/>
        </authorList>
    </citation>
    <scope>NUCLEOTIDE SEQUENCE [LARGE SCALE GENOMIC DNA]</scope>
    <source>
        <strain evidence="13">G859</strain>
        <tissue evidence="13">Whole worm</tissue>
    </source>
</reference>
<sequence>LPTQNHSSPPSVYCTHTMVDRQLASELWYHGLLPREDIKMMLRNNGDFLVRTTEPVAGQPRAFVLSVMFRQELEDQGIKHFVITNLPSGKFSIEKYAFDSVSQMVEHHLNKKESISRANEVILRTPILRQNWEHAHEDVELTKKLGEGAFGEVHMGKLRLRNGRKVDVAVKLAKLEVLTKEQIKEIMHEARLMRNFDHPNVVKFYGVAAGQEPLMVLMELVNCGALDSYLQKQEQPVEKKNEMILQAAWGLEYLHNKNVLHRDIAARNCLYGDNKVKISDFGLTREGTVYQMDPHKRVPIRWLAPETLKMAIYTQKTDVFSYGIMCWEIYNNGIEPYPGMTVAEVNQSVKEGYRMELPFFVPPDVQTLIKMCAARLAAETANAASKDRLGIRHVSSKERHLVKTSSLERSSSGDSTGSGEKKSTKKSSRVTAPKRSKIAAASAAAAAAAAVPAQTPSRDGTTGMTRQSQVSRGRRRSRY</sequence>
<keyword evidence="5 9" id="KW-0829">Tyrosine-protein kinase</keyword>
<dbReference type="PROSITE" id="PS00107">
    <property type="entry name" value="PROTEIN_KINASE_ATP"/>
    <property type="match status" value="1"/>
</dbReference>
<evidence type="ECO:0000313" key="13">
    <source>
        <dbReference type="EMBL" id="KAK5965003.1"/>
    </source>
</evidence>
<gene>
    <name evidence="13" type="ORF">GCK32_008256</name>
</gene>
<dbReference type="Gene3D" id="3.30.200.20">
    <property type="entry name" value="Phosphorylase Kinase, domain 1"/>
    <property type="match status" value="1"/>
</dbReference>
<dbReference type="InterPro" id="IPR008266">
    <property type="entry name" value="Tyr_kinase_AS"/>
</dbReference>
<dbReference type="Gene3D" id="1.10.510.10">
    <property type="entry name" value="Transferase(Phosphotransferase) domain 1"/>
    <property type="match status" value="1"/>
</dbReference>
<organism evidence="13 14">
    <name type="scientific">Trichostrongylus colubriformis</name>
    <name type="common">Black scour worm</name>
    <dbReference type="NCBI Taxonomy" id="6319"/>
    <lineage>
        <taxon>Eukaryota</taxon>
        <taxon>Metazoa</taxon>
        <taxon>Ecdysozoa</taxon>
        <taxon>Nematoda</taxon>
        <taxon>Chromadorea</taxon>
        <taxon>Rhabditida</taxon>
        <taxon>Rhabditina</taxon>
        <taxon>Rhabditomorpha</taxon>
        <taxon>Strongyloidea</taxon>
        <taxon>Trichostrongylidae</taxon>
        <taxon>Trichostrongylus</taxon>
    </lineage>
</organism>
<feature type="compositionally biased region" description="Basic residues" evidence="10">
    <location>
        <begin position="423"/>
        <end position="437"/>
    </location>
</feature>
<dbReference type="SUPFAM" id="SSF56112">
    <property type="entry name" value="Protein kinase-like (PK-like)"/>
    <property type="match status" value="1"/>
</dbReference>
<dbReference type="InterPro" id="IPR000980">
    <property type="entry name" value="SH2"/>
</dbReference>
<dbReference type="Gene3D" id="3.30.505.10">
    <property type="entry name" value="SH2 domain"/>
    <property type="match status" value="1"/>
</dbReference>
<dbReference type="PANTHER" id="PTHR24418">
    <property type="entry name" value="TYROSINE-PROTEIN KINASE"/>
    <property type="match status" value="1"/>
</dbReference>
<feature type="compositionally biased region" description="Low complexity" evidence="10">
    <location>
        <begin position="404"/>
        <end position="418"/>
    </location>
</feature>
<dbReference type="GO" id="GO:0005524">
    <property type="term" value="F:ATP binding"/>
    <property type="evidence" value="ECO:0007669"/>
    <property type="project" value="UniProtKB-UniRule"/>
</dbReference>
<evidence type="ECO:0000256" key="5">
    <source>
        <dbReference type="ARBA" id="ARBA00023137"/>
    </source>
</evidence>
<comment type="similarity">
    <text evidence="9">Belongs to the protein kinase superfamily. Tyr protein kinase family.</text>
</comment>
<dbReference type="SMART" id="SM00252">
    <property type="entry name" value="SH2"/>
    <property type="match status" value="1"/>
</dbReference>
<dbReference type="SUPFAM" id="SSF55550">
    <property type="entry name" value="SH2 domain"/>
    <property type="match status" value="1"/>
</dbReference>
<dbReference type="InterPro" id="IPR001245">
    <property type="entry name" value="Ser-Thr/Tyr_kinase_cat_dom"/>
</dbReference>
<dbReference type="EC" id="2.7.10.2" evidence="9"/>
<dbReference type="InterPro" id="IPR035849">
    <property type="entry name" value="Fes/Fps/Fer_SH2"/>
</dbReference>
<feature type="binding site" evidence="8">
    <location>
        <position position="171"/>
    </location>
    <ligand>
        <name>ATP</name>
        <dbReference type="ChEBI" id="CHEBI:30616"/>
    </ligand>
</feature>
<feature type="non-terminal residue" evidence="13">
    <location>
        <position position="1"/>
    </location>
</feature>
<keyword evidence="1 9" id="KW-0808">Transferase</keyword>
<keyword evidence="2 8" id="KW-0547">Nucleotide-binding</keyword>
<dbReference type="FunFam" id="3.30.200.20:FF:000518">
    <property type="entry name" value="Tyrosine-protein kinase"/>
    <property type="match status" value="1"/>
</dbReference>
<dbReference type="PROSITE" id="PS50011">
    <property type="entry name" value="PROTEIN_KINASE_DOM"/>
    <property type="match status" value="1"/>
</dbReference>
<dbReference type="GO" id="GO:0004715">
    <property type="term" value="F:non-membrane spanning protein tyrosine kinase activity"/>
    <property type="evidence" value="ECO:0007669"/>
    <property type="project" value="UniProtKB-EC"/>
</dbReference>
<keyword evidence="7" id="KW-0727">SH2 domain</keyword>
<feature type="compositionally biased region" description="Low complexity" evidence="10">
    <location>
        <begin position="439"/>
        <end position="450"/>
    </location>
</feature>
<dbReference type="SMART" id="SM00219">
    <property type="entry name" value="TyrKc"/>
    <property type="match status" value="1"/>
</dbReference>
<dbReference type="InterPro" id="IPR020635">
    <property type="entry name" value="Tyr_kinase_cat_dom"/>
</dbReference>
<dbReference type="InterPro" id="IPR050198">
    <property type="entry name" value="Non-receptor_tyrosine_kinases"/>
</dbReference>
<dbReference type="Pfam" id="PF00017">
    <property type="entry name" value="SH2"/>
    <property type="match status" value="1"/>
</dbReference>
<evidence type="ECO:0000256" key="9">
    <source>
        <dbReference type="RuleBase" id="RU362096"/>
    </source>
</evidence>
<dbReference type="CDD" id="cd00192">
    <property type="entry name" value="PTKc"/>
    <property type="match status" value="1"/>
</dbReference>
<dbReference type="PROSITE" id="PS50001">
    <property type="entry name" value="SH2"/>
    <property type="match status" value="1"/>
</dbReference>
<evidence type="ECO:0000259" key="11">
    <source>
        <dbReference type="PROSITE" id="PS50001"/>
    </source>
</evidence>
<comment type="caution">
    <text evidence="13">The sequence shown here is derived from an EMBL/GenBank/DDBJ whole genome shotgun (WGS) entry which is preliminary data.</text>
</comment>
<name>A0AAN8FJ77_TRICO</name>
<evidence type="ECO:0000256" key="1">
    <source>
        <dbReference type="ARBA" id="ARBA00022679"/>
    </source>
</evidence>
<evidence type="ECO:0000313" key="14">
    <source>
        <dbReference type="Proteomes" id="UP001331761"/>
    </source>
</evidence>
<protein>
    <recommendedName>
        <fullName evidence="9">Tyrosine-protein kinase</fullName>
        <ecNumber evidence="9">2.7.10.2</ecNumber>
    </recommendedName>
</protein>
<evidence type="ECO:0000256" key="8">
    <source>
        <dbReference type="PROSITE-ProRule" id="PRU10141"/>
    </source>
</evidence>
<dbReference type="InterPro" id="IPR000719">
    <property type="entry name" value="Prot_kinase_dom"/>
</dbReference>
<dbReference type="PRINTS" id="PR00401">
    <property type="entry name" value="SH2DOMAIN"/>
</dbReference>
<feature type="region of interest" description="Disordered" evidence="10">
    <location>
        <begin position="391"/>
        <end position="479"/>
    </location>
</feature>
<dbReference type="InterPro" id="IPR017441">
    <property type="entry name" value="Protein_kinase_ATP_BS"/>
</dbReference>
<accession>A0AAN8FJ77</accession>
<dbReference type="Pfam" id="PF07714">
    <property type="entry name" value="PK_Tyr_Ser-Thr"/>
    <property type="match status" value="1"/>
</dbReference>
<proteinExistence type="inferred from homology"/>
<keyword evidence="3 9" id="KW-0418">Kinase</keyword>
<evidence type="ECO:0000259" key="12">
    <source>
        <dbReference type="PROSITE" id="PS50011"/>
    </source>
</evidence>
<feature type="domain" description="SH2" evidence="11">
    <location>
        <begin position="28"/>
        <end position="127"/>
    </location>
</feature>
<evidence type="ECO:0000256" key="4">
    <source>
        <dbReference type="ARBA" id="ARBA00022840"/>
    </source>
</evidence>
<comment type="catalytic activity">
    <reaction evidence="6 9">
        <text>L-tyrosyl-[protein] + ATP = O-phospho-L-tyrosyl-[protein] + ADP + H(+)</text>
        <dbReference type="Rhea" id="RHEA:10596"/>
        <dbReference type="Rhea" id="RHEA-COMP:10136"/>
        <dbReference type="Rhea" id="RHEA-COMP:20101"/>
        <dbReference type="ChEBI" id="CHEBI:15378"/>
        <dbReference type="ChEBI" id="CHEBI:30616"/>
        <dbReference type="ChEBI" id="CHEBI:46858"/>
        <dbReference type="ChEBI" id="CHEBI:61978"/>
        <dbReference type="ChEBI" id="CHEBI:456216"/>
        <dbReference type="EC" id="2.7.10.2"/>
    </reaction>
</comment>
<dbReference type="EMBL" id="WIXE01025102">
    <property type="protein sequence ID" value="KAK5965003.1"/>
    <property type="molecule type" value="Genomic_DNA"/>
</dbReference>
<keyword evidence="14" id="KW-1185">Reference proteome</keyword>
<feature type="domain" description="Protein kinase" evidence="12">
    <location>
        <begin position="139"/>
        <end position="401"/>
    </location>
</feature>
<dbReference type="InterPro" id="IPR011009">
    <property type="entry name" value="Kinase-like_dom_sf"/>
</dbReference>
<evidence type="ECO:0000256" key="2">
    <source>
        <dbReference type="ARBA" id="ARBA00022741"/>
    </source>
</evidence>